<organism evidence="5 6">
    <name type="scientific">Candidatus Borkfalkia faecigallinarum</name>
    <dbReference type="NCBI Taxonomy" id="2838509"/>
    <lineage>
        <taxon>Bacteria</taxon>
        <taxon>Bacillati</taxon>
        <taxon>Bacillota</taxon>
        <taxon>Clostridia</taxon>
        <taxon>Christensenellales</taxon>
        <taxon>Christensenellaceae</taxon>
        <taxon>Candidatus Borkfalkia</taxon>
    </lineage>
</organism>
<dbReference type="EMBL" id="DXFD01000007">
    <property type="protein sequence ID" value="HIX46130.1"/>
    <property type="molecule type" value="Genomic_DNA"/>
</dbReference>
<sequence length="367" mass="40303">MKPLYRSVYEDLLTKIRGGQYAAGDLLPTEAELCAQYGVSRITASHALNELKAQGYVGRKKRKGTEVLPLPFAPRGGEQSIAVVFGGFEDFGQKIAGALAPYARKKGCPLMTFDSRHSQQREREILQYLLTRNVRGLILWPVTRASNLDLLNEFAQAQIPLCFLDYPSYGFEAPCVSSDNYGGMYGITAHLAGLGHRHIAYFPFKDNFLPTEQERFGGYCAALVKNGAVLDPAFFLRDPDGVHAATTESGRDLARCADHAVRTLLALRLRPTAVVCVNDATALHFIRAARAHGLRVPEDLSVTGFDNLALAAQNEITTVSQDFGEMAKTALNMILRQLAEPSLINNYAGTGRIRSVIIERGSVRRLS</sequence>
<dbReference type="Gene3D" id="1.10.10.10">
    <property type="entry name" value="Winged helix-like DNA-binding domain superfamily/Winged helix DNA-binding domain"/>
    <property type="match status" value="1"/>
</dbReference>
<name>A0A9D1VSC8_9FIRM</name>
<keyword evidence="2" id="KW-0238">DNA-binding</keyword>
<dbReference type="CDD" id="cd07377">
    <property type="entry name" value="WHTH_GntR"/>
    <property type="match status" value="1"/>
</dbReference>
<dbReference type="PROSITE" id="PS50949">
    <property type="entry name" value="HTH_GNTR"/>
    <property type="match status" value="1"/>
</dbReference>
<evidence type="ECO:0000313" key="6">
    <source>
        <dbReference type="Proteomes" id="UP000824249"/>
    </source>
</evidence>
<reference evidence="5" key="2">
    <citation type="submission" date="2021-04" db="EMBL/GenBank/DDBJ databases">
        <authorList>
            <person name="Gilroy R."/>
        </authorList>
    </citation>
    <scope>NUCLEOTIDE SEQUENCE</scope>
    <source>
        <strain evidence="5">26628</strain>
    </source>
</reference>
<feature type="domain" description="HTH gntR-type" evidence="4">
    <location>
        <begin position="2"/>
        <end position="70"/>
    </location>
</feature>
<dbReference type="InterPro" id="IPR036390">
    <property type="entry name" value="WH_DNA-bd_sf"/>
</dbReference>
<dbReference type="Proteomes" id="UP000824249">
    <property type="component" value="Unassembled WGS sequence"/>
</dbReference>
<dbReference type="SMART" id="SM00345">
    <property type="entry name" value="HTH_GNTR"/>
    <property type="match status" value="1"/>
</dbReference>
<dbReference type="Gene3D" id="3.40.50.2300">
    <property type="match status" value="2"/>
</dbReference>
<protein>
    <submittedName>
        <fullName evidence="5">GntR family transcriptional regulator</fullName>
    </submittedName>
</protein>
<dbReference type="Pfam" id="PF00392">
    <property type="entry name" value="GntR"/>
    <property type="match status" value="1"/>
</dbReference>
<dbReference type="GO" id="GO:0000976">
    <property type="term" value="F:transcription cis-regulatory region binding"/>
    <property type="evidence" value="ECO:0007669"/>
    <property type="project" value="TreeGrafter"/>
</dbReference>
<evidence type="ECO:0000256" key="1">
    <source>
        <dbReference type="ARBA" id="ARBA00023015"/>
    </source>
</evidence>
<evidence type="ECO:0000313" key="5">
    <source>
        <dbReference type="EMBL" id="HIX46130.1"/>
    </source>
</evidence>
<comment type="caution">
    <text evidence="5">The sequence shown here is derived from an EMBL/GenBank/DDBJ whole genome shotgun (WGS) entry which is preliminary data.</text>
</comment>
<dbReference type="InterPro" id="IPR028082">
    <property type="entry name" value="Peripla_BP_I"/>
</dbReference>
<evidence type="ECO:0000256" key="2">
    <source>
        <dbReference type="ARBA" id="ARBA00023125"/>
    </source>
</evidence>
<accession>A0A9D1VSC8</accession>
<dbReference type="SUPFAM" id="SSF46785">
    <property type="entry name" value="Winged helix' DNA-binding domain"/>
    <property type="match status" value="1"/>
</dbReference>
<dbReference type="InterPro" id="IPR036388">
    <property type="entry name" value="WH-like_DNA-bd_sf"/>
</dbReference>
<evidence type="ECO:0000256" key="3">
    <source>
        <dbReference type="ARBA" id="ARBA00023163"/>
    </source>
</evidence>
<dbReference type="PANTHER" id="PTHR30146:SF138">
    <property type="entry name" value="TRANSCRIPTIONAL REGULATORY PROTEIN"/>
    <property type="match status" value="1"/>
</dbReference>
<keyword evidence="3" id="KW-0804">Transcription</keyword>
<dbReference type="PRINTS" id="PR00035">
    <property type="entry name" value="HTHGNTR"/>
</dbReference>
<evidence type="ECO:0000259" key="4">
    <source>
        <dbReference type="PROSITE" id="PS50949"/>
    </source>
</evidence>
<dbReference type="AlphaFoldDB" id="A0A9D1VSC8"/>
<dbReference type="InterPro" id="IPR046335">
    <property type="entry name" value="LacI/GalR-like_sensor"/>
</dbReference>
<dbReference type="Pfam" id="PF13377">
    <property type="entry name" value="Peripla_BP_3"/>
    <property type="match status" value="1"/>
</dbReference>
<gene>
    <name evidence="5" type="ORF">H9737_00385</name>
</gene>
<dbReference type="SUPFAM" id="SSF53822">
    <property type="entry name" value="Periplasmic binding protein-like I"/>
    <property type="match status" value="1"/>
</dbReference>
<keyword evidence="1" id="KW-0805">Transcription regulation</keyword>
<dbReference type="GO" id="GO:0003700">
    <property type="term" value="F:DNA-binding transcription factor activity"/>
    <property type="evidence" value="ECO:0007669"/>
    <property type="project" value="InterPro"/>
</dbReference>
<dbReference type="CDD" id="cd06267">
    <property type="entry name" value="PBP1_LacI_sugar_binding-like"/>
    <property type="match status" value="1"/>
</dbReference>
<proteinExistence type="predicted"/>
<reference evidence="5" key="1">
    <citation type="journal article" date="2021" name="PeerJ">
        <title>Extensive microbial diversity within the chicken gut microbiome revealed by metagenomics and culture.</title>
        <authorList>
            <person name="Gilroy R."/>
            <person name="Ravi A."/>
            <person name="Getino M."/>
            <person name="Pursley I."/>
            <person name="Horton D.L."/>
            <person name="Alikhan N.F."/>
            <person name="Baker D."/>
            <person name="Gharbi K."/>
            <person name="Hall N."/>
            <person name="Watson M."/>
            <person name="Adriaenssens E.M."/>
            <person name="Foster-Nyarko E."/>
            <person name="Jarju S."/>
            <person name="Secka A."/>
            <person name="Antonio M."/>
            <person name="Oren A."/>
            <person name="Chaudhuri R.R."/>
            <person name="La Ragione R."/>
            <person name="Hildebrand F."/>
            <person name="Pallen M.J."/>
        </authorList>
    </citation>
    <scope>NUCLEOTIDE SEQUENCE</scope>
    <source>
        <strain evidence="5">26628</strain>
    </source>
</reference>
<dbReference type="InterPro" id="IPR000524">
    <property type="entry name" value="Tscrpt_reg_HTH_GntR"/>
</dbReference>
<dbReference type="PANTHER" id="PTHR30146">
    <property type="entry name" value="LACI-RELATED TRANSCRIPTIONAL REPRESSOR"/>
    <property type="match status" value="1"/>
</dbReference>